<dbReference type="PROSITE" id="PS51379">
    <property type="entry name" value="4FE4S_FER_2"/>
    <property type="match status" value="2"/>
</dbReference>
<keyword evidence="6" id="KW-0677">Repeat</keyword>
<dbReference type="PROSITE" id="PS00198">
    <property type="entry name" value="4FE4S_FER_1"/>
    <property type="match status" value="1"/>
</dbReference>
<keyword evidence="9" id="KW-0408">Iron</keyword>
<evidence type="ECO:0000256" key="5">
    <source>
        <dbReference type="ARBA" id="ARBA00022723"/>
    </source>
</evidence>
<dbReference type="Gene3D" id="1.10.15.40">
    <property type="entry name" value="Electron transport complex subunit B, putative Fe-S cluster"/>
    <property type="match status" value="1"/>
</dbReference>
<dbReference type="InterPro" id="IPR050294">
    <property type="entry name" value="RnfB_subfamily"/>
</dbReference>
<dbReference type="EMBL" id="CP053084">
    <property type="protein sequence ID" value="QJR29929.1"/>
    <property type="molecule type" value="Genomic_DNA"/>
</dbReference>
<keyword evidence="1" id="KW-0813">Transport</keyword>
<keyword evidence="2" id="KW-1003">Cell membrane</keyword>
<dbReference type="InterPro" id="IPR017900">
    <property type="entry name" value="4Fe4S_Fe_S_CS"/>
</dbReference>
<keyword evidence="7" id="KW-1278">Translocase</keyword>
<feature type="domain" description="4Fe-4S ferredoxin-type" evidence="12">
    <location>
        <begin position="106"/>
        <end position="135"/>
    </location>
</feature>
<dbReference type="Gene3D" id="3.30.70.20">
    <property type="match status" value="1"/>
</dbReference>
<evidence type="ECO:0000256" key="1">
    <source>
        <dbReference type="ARBA" id="ARBA00022448"/>
    </source>
</evidence>
<dbReference type="PROSITE" id="PS51656">
    <property type="entry name" value="4FE4S"/>
    <property type="match status" value="1"/>
</dbReference>
<evidence type="ECO:0000259" key="13">
    <source>
        <dbReference type="PROSITE" id="PS51656"/>
    </source>
</evidence>
<evidence type="ECO:0000256" key="2">
    <source>
        <dbReference type="ARBA" id="ARBA00022475"/>
    </source>
</evidence>
<dbReference type="PANTHER" id="PTHR42859:SF3">
    <property type="entry name" value="ION-TRANSLOCATING OXIDOREDUCTASE COMPLEX SUBUNIT B"/>
    <property type="match status" value="1"/>
</dbReference>
<evidence type="ECO:0000256" key="3">
    <source>
        <dbReference type="ARBA" id="ARBA00022485"/>
    </source>
</evidence>
<evidence type="ECO:0000256" key="7">
    <source>
        <dbReference type="ARBA" id="ARBA00022967"/>
    </source>
</evidence>
<dbReference type="InterPro" id="IPR017896">
    <property type="entry name" value="4Fe4S_Fe-S-bd"/>
</dbReference>
<evidence type="ECO:0000256" key="6">
    <source>
        <dbReference type="ARBA" id="ARBA00022737"/>
    </source>
</evidence>
<keyword evidence="5" id="KW-0479">Metal-binding</keyword>
<evidence type="ECO:0000259" key="12">
    <source>
        <dbReference type="PROSITE" id="PS51379"/>
    </source>
</evidence>
<keyword evidence="11" id="KW-0472">Membrane</keyword>
<proteinExistence type="predicted"/>
<keyword evidence="3" id="KW-0004">4Fe-4S</keyword>
<dbReference type="Pfam" id="PF14697">
    <property type="entry name" value="Fer4_21"/>
    <property type="match status" value="1"/>
</dbReference>
<accession>A0ABX6N691</accession>
<organism evidence="14 15">
    <name type="scientific">Limnobacter profundi</name>
    <dbReference type="NCBI Taxonomy" id="2732163"/>
    <lineage>
        <taxon>Bacteria</taxon>
        <taxon>Pseudomonadati</taxon>
        <taxon>Pseudomonadota</taxon>
        <taxon>Betaproteobacteria</taxon>
        <taxon>Burkholderiales</taxon>
        <taxon>Burkholderiaceae</taxon>
        <taxon>Limnobacter</taxon>
    </lineage>
</organism>
<dbReference type="RefSeq" id="WP_040512345.1">
    <property type="nucleotide sequence ID" value="NZ_CP053084.1"/>
</dbReference>
<evidence type="ECO:0000313" key="15">
    <source>
        <dbReference type="Proteomes" id="UP000501130"/>
    </source>
</evidence>
<dbReference type="Pfam" id="PF04060">
    <property type="entry name" value="FeS"/>
    <property type="match status" value="1"/>
</dbReference>
<evidence type="ECO:0000313" key="14">
    <source>
        <dbReference type="EMBL" id="QJR29929.1"/>
    </source>
</evidence>
<keyword evidence="8" id="KW-0249">Electron transport</keyword>
<evidence type="ECO:0000256" key="9">
    <source>
        <dbReference type="ARBA" id="ARBA00023004"/>
    </source>
</evidence>
<feature type="domain" description="4Fe-4S ferredoxin-type" evidence="12">
    <location>
        <begin position="76"/>
        <end position="105"/>
    </location>
</feature>
<evidence type="ECO:0000256" key="11">
    <source>
        <dbReference type="ARBA" id="ARBA00023136"/>
    </source>
</evidence>
<name>A0ABX6N691_9BURK</name>
<sequence length="213" mass="23222">MHEQLVHQIDDLLPQTQCTQCGFEGCLPYAKALASGEADLNRCPPGGESTIVALAALLNLPEKPVDPSCGTTIERHIASIHPQHCIGCTLCIKACPVDAIVGSSKRRHAVLAELCTGCELCIPPCPVDCIDMVFMPEFSAWDQTQAHAARTRMQTREIRLERQKEEQAERLEAKAIHKLDELDDTPSPDAAAKKAVVQAALARARARRQAQTP</sequence>
<reference evidence="14 15" key="1">
    <citation type="submission" date="2020-05" db="EMBL/GenBank/DDBJ databases">
        <title>Compete genome of Limnobacter sp. SAORIC-580.</title>
        <authorList>
            <person name="Song J."/>
            <person name="Cho J.-C."/>
        </authorList>
    </citation>
    <scope>NUCLEOTIDE SEQUENCE [LARGE SCALE GENOMIC DNA]</scope>
    <source>
        <strain evidence="14 15">SAORIC-580</strain>
    </source>
</reference>
<dbReference type="InterPro" id="IPR010207">
    <property type="entry name" value="Elect_transpt_cplx_RnfB/RsxB"/>
</dbReference>
<keyword evidence="10" id="KW-0411">Iron-sulfur</keyword>
<gene>
    <name evidence="14" type="ORF">HKT17_09535</name>
</gene>
<dbReference type="InterPro" id="IPR007202">
    <property type="entry name" value="4Fe-4S_dom"/>
</dbReference>
<dbReference type="Proteomes" id="UP000501130">
    <property type="component" value="Chromosome"/>
</dbReference>
<dbReference type="SUPFAM" id="SSF54862">
    <property type="entry name" value="4Fe-4S ferredoxins"/>
    <property type="match status" value="1"/>
</dbReference>
<dbReference type="PANTHER" id="PTHR42859">
    <property type="entry name" value="OXIDOREDUCTASE"/>
    <property type="match status" value="1"/>
</dbReference>
<protein>
    <submittedName>
        <fullName evidence="14">RnfABCDGE type electron transport complex subunit B</fullName>
    </submittedName>
</protein>
<keyword evidence="15" id="KW-1185">Reference proteome</keyword>
<evidence type="ECO:0000256" key="10">
    <source>
        <dbReference type="ARBA" id="ARBA00023014"/>
    </source>
</evidence>
<evidence type="ECO:0000256" key="8">
    <source>
        <dbReference type="ARBA" id="ARBA00022982"/>
    </source>
</evidence>
<evidence type="ECO:0000256" key="4">
    <source>
        <dbReference type="ARBA" id="ARBA00022519"/>
    </source>
</evidence>
<dbReference type="NCBIfam" id="TIGR01944">
    <property type="entry name" value="rnfB"/>
    <property type="match status" value="1"/>
</dbReference>
<keyword evidence="4" id="KW-0997">Cell inner membrane</keyword>
<feature type="domain" description="4Fe-4S" evidence="13">
    <location>
        <begin position="1"/>
        <end position="60"/>
    </location>
</feature>